<dbReference type="InterPro" id="IPR050109">
    <property type="entry name" value="HTH-type_TetR-like_transc_reg"/>
</dbReference>
<evidence type="ECO:0000256" key="3">
    <source>
        <dbReference type="ARBA" id="ARBA00023125"/>
    </source>
</evidence>
<dbReference type="InterPro" id="IPR009057">
    <property type="entry name" value="Homeodomain-like_sf"/>
</dbReference>
<keyword evidence="1" id="KW-0678">Repressor</keyword>
<evidence type="ECO:0000259" key="6">
    <source>
        <dbReference type="PROSITE" id="PS50977"/>
    </source>
</evidence>
<evidence type="ECO:0000313" key="7">
    <source>
        <dbReference type="EMBL" id="MQY29221.1"/>
    </source>
</evidence>
<dbReference type="InterPro" id="IPR001647">
    <property type="entry name" value="HTH_TetR"/>
</dbReference>
<dbReference type="Pfam" id="PF17932">
    <property type="entry name" value="TetR_C_24"/>
    <property type="match status" value="1"/>
</dbReference>
<dbReference type="PRINTS" id="PR00455">
    <property type="entry name" value="HTHTETR"/>
</dbReference>
<dbReference type="Proteomes" id="UP000431401">
    <property type="component" value="Unassembled WGS sequence"/>
</dbReference>
<accession>A0A7K0DTY6</accession>
<proteinExistence type="predicted"/>
<sequence length="194" mass="21803">MPRPSRRDEVYATAARIIRQQGYSAATMDSIADAVGLNKGTLYHYYPSKSAILFELLSVQIEATLKLIGRVPKEGTATERMRELIALQVDHVATRHDELVVFFQELPWIDQHLPEAQAADIHRGVDKYERFTKQLLRAGVRTGEFRELDVDAVLYSVIGILAYVPNWFRPSTAKAQATLVGELTDFIMGGIVTK</sequence>
<dbReference type="InterPro" id="IPR041490">
    <property type="entry name" value="KstR2_TetR_C"/>
</dbReference>
<dbReference type="GO" id="GO:0000976">
    <property type="term" value="F:transcription cis-regulatory region binding"/>
    <property type="evidence" value="ECO:0007669"/>
    <property type="project" value="TreeGrafter"/>
</dbReference>
<feature type="DNA-binding region" description="H-T-H motif" evidence="5">
    <location>
        <begin position="27"/>
        <end position="46"/>
    </location>
</feature>
<dbReference type="AlphaFoldDB" id="A0A7K0DTY6"/>
<reference evidence="7 8" key="1">
    <citation type="submission" date="2019-10" db="EMBL/GenBank/DDBJ databases">
        <title>Nocardia macrotermitis sp. nov. and Nocardia aurantia sp. nov., isolated from the gut of fungus growing-termite Macrotermes natalensis.</title>
        <authorList>
            <person name="Benndorf R."/>
            <person name="Schwitalla J."/>
            <person name="Martin K."/>
            <person name="De Beer W."/>
            <person name="Kaster A.-K."/>
            <person name="Vollmers J."/>
            <person name="Poulsen M."/>
            <person name="Beemelmanns C."/>
        </authorList>
    </citation>
    <scope>NUCLEOTIDE SEQUENCE [LARGE SCALE GENOMIC DNA]</scope>
    <source>
        <strain evidence="7 8">RB56</strain>
    </source>
</reference>
<protein>
    <submittedName>
        <fullName evidence="7">HTH-type transcriptional repressor KstR2</fullName>
    </submittedName>
</protein>
<dbReference type="OrthoDB" id="4537491at2"/>
<dbReference type="GO" id="GO:0003700">
    <property type="term" value="F:DNA-binding transcription factor activity"/>
    <property type="evidence" value="ECO:0007669"/>
    <property type="project" value="TreeGrafter"/>
</dbReference>
<keyword evidence="3 5" id="KW-0238">DNA-binding</keyword>
<evidence type="ECO:0000256" key="4">
    <source>
        <dbReference type="ARBA" id="ARBA00023163"/>
    </source>
</evidence>
<dbReference type="RefSeq" id="WP_153345798.1">
    <property type="nucleotide sequence ID" value="NZ_WEGI01000010.1"/>
</dbReference>
<dbReference type="PANTHER" id="PTHR30055">
    <property type="entry name" value="HTH-TYPE TRANSCRIPTIONAL REGULATOR RUTR"/>
    <property type="match status" value="1"/>
</dbReference>
<evidence type="ECO:0000256" key="2">
    <source>
        <dbReference type="ARBA" id="ARBA00023015"/>
    </source>
</evidence>
<gene>
    <name evidence="7" type="primary">kstR2_4</name>
    <name evidence="7" type="ORF">NRB56_48110</name>
</gene>
<name>A0A7K0DTY6_9NOCA</name>
<dbReference type="PROSITE" id="PS50977">
    <property type="entry name" value="HTH_TETR_2"/>
    <property type="match status" value="1"/>
</dbReference>
<feature type="domain" description="HTH tetR-type" evidence="6">
    <location>
        <begin position="4"/>
        <end position="64"/>
    </location>
</feature>
<evidence type="ECO:0000256" key="1">
    <source>
        <dbReference type="ARBA" id="ARBA00022491"/>
    </source>
</evidence>
<keyword evidence="4" id="KW-0804">Transcription</keyword>
<dbReference type="Gene3D" id="1.10.357.10">
    <property type="entry name" value="Tetracycline Repressor, domain 2"/>
    <property type="match status" value="1"/>
</dbReference>
<dbReference type="PANTHER" id="PTHR30055:SF175">
    <property type="entry name" value="HTH-TYPE TRANSCRIPTIONAL REPRESSOR KSTR2"/>
    <property type="match status" value="1"/>
</dbReference>
<evidence type="ECO:0000313" key="8">
    <source>
        <dbReference type="Proteomes" id="UP000431401"/>
    </source>
</evidence>
<dbReference type="SUPFAM" id="SSF46689">
    <property type="entry name" value="Homeodomain-like"/>
    <property type="match status" value="1"/>
</dbReference>
<evidence type="ECO:0000256" key="5">
    <source>
        <dbReference type="PROSITE-ProRule" id="PRU00335"/>
    </source>
</evidence>
<organism evidence="7 8">
    <name type="scientific">Nocardia aurantia</name>
    <dbReference type="NCBI Taxonomy" id="2585199"/>
    <lineage>
        <taxon>Bacteria</taxon>
        <taxon>Bacillati</taxon>
        <taxon>Actinomycetota</taxon>
        <taxon>Actinomycetes</taxon>
        <taxon>Mycobacteriales</taxon>
        <taxon>Nocardiaceae</taxon>
        <taxon>Nocardia</taxon>
    </lineage>
</organism>
<dbReference type="InterPro" id="IPR036271">
    <property type="entry name" value="Tet_transcr_reg_TetR-rel_C_sf"/>
</dbReference>
<dbReference type="EMBL" id="WEGI01000010">
    <property type="protein sequence ID" value="MQY29221.1"/>
    <property type="molecule type" value="Genomic_DNA"/>
</dbReference>
<comment type="caution">
    <text evidence="7">The sequence shown here is derived from an EMBL/GenBank/DDBJ whole genome shotgun (WGS) entry which is preliminary data.</text>
</comment>
<dbReference type="SUPFAM" id="SSF48498">
    <property type="entry name" value="Tetracyclin repressor-like, C-terminal domain"/>
    <property type="match status" value="1"/>
</dbReference>
<keyword evidence="2" id="KW-0805">Transcription regulation</keyword>
<keyword evidence="8" id="KW-1185">Reference proteome</keyword>
<dbReference type="Pfam" id="PF00440">
    <property type="entry name" value="TetR_N"/>
    <property type="match status" value="1"/>
</dbReference>